<reference evidence="3 4" key="1">
    <citation type="submission" date="2019-05" db="EMBL/GenBank/DDBJ databases">
        <authorList>
            <person name="Lee S.D."/>
        </authorList>
    </citation>
    <scope>NUCLEOTIDE SEQUENCE [LARGE SCALE GENOMIC DNA]</scope>
    <source>
        <strain evidence="3 4">C5-26</strain>
    </source>
</reference>
<comment type="caution">
    <text evidence="3">The sequence shown here is derived from an EMBL/GenBank/DDBJ whole genome shotgun (WGS) entry which is preliminary data.</text>
</comment>
<dbReference type="Gene3D" id="1.10.260.40">
    <property type="entry name" value="lambda repressor-like DNA-binding domains"/>
    <property type="match status" value="1"/>
</dbReference>
<gene>
    <name evidence="3" type="ORF">FGL98_21050</name>
</gene>
<dbReference type="SMART" id="SM00530">
    <property type="entry name" value="HTH_XRE"/>
    <property type="match status" value="1"/>
</dbReference>
<dbReference type="GO" id="GO:0003677">
    <property type="term" value="F:DNA binding"/>
    <property type="evidence" value="ECO:0007669"/>
    <property type="project" value="InterPro"/>
</dbReference>
<dbReference type="OrthoDB" id="9805856at2"/>
<dbReference type="EMBL" id="VCQV01000040">
    <property type="protein sequence ID" value="TWP33538.1"/>
    <property type="molecule type" value="Genomic_DNA"/>
</dbReference>
<feature type="coiled-coil region" evidence="1">
    <location>
        <begin position="180"/>
        <end position="207"/>
    </location>
</feature>
<keyword evidence="1" id="KW-0175">Coiled coil</keyword>
<feature type="coiled-coil region" evidence="1">
    <location>
        <begin position="123"/>
        <end position="150"/>
    </location>
</feature>
<dbReference type="Pfam" id="PF13560">
    <property type="entry name" value="HTH_31"/>
    <property type="match status" value="1"/>
</dbReference>
<evidence type="ECO:0000313" key="3">
    <source>
        <dbReference type="EMBL" id="TWP33538.1"/>
    </source>
</evidence>
<dbReference type="CDD" id="cd00093">
    <property type="entry name" value="HTH_XRE"/>
    <property type="match status" value="1"/>
</dbReference>
<evidence type="ECO:0000259" key="2">
    <source>
        <dbReference type="PROSITE" id="PS50943"/>
    </source>
</evidence>
<reference evidence="3 4" key="2">
    <citation type="submission" date="2019-08" db="EMBL/GenBank/DDBJ databases">
        <title>Jejuicoccus antrihumi gen. nov., sp. nov., a new member of the family Dermacoccaceae isolated from a cave.</title>
        <authorList>
            <person name="Schumann P."/>
            <person name="Kim I.S."/>
        </authorList>
    </citation>
    <scope>NUCLEOTIDE SEQUENCE [LARGE SCALE GENOMIC DNA]</scope>
    <source>
        <strain evidence="3 4">C5-26</strain>
    </source>
</reference>
<dbReference type="InterPro" id="IPR010982">
    <property type="entry name" value="Lambda_DNA-bd_dom_sf"/>
</dbReference>
<sequence length="221" mass="25367">MRLSMVCVTRITIARLSDGHNRLTHTMFVRMANTEGESSPGHEQALEEAAIDFGRRVKKLRRAAGLTQRQLADRLSQWGRSYHQTTIAKLEAGSRPTTLDELTPLAVALGVSQREFFDDPSPADRAEHKVREAEQEVLKLRTDLELTHSRFVQLHRELRNAVNLYSSRVSVLREYDPEGAAERRRAIEEHEMLLDELDAEAAVERRETEKDLADTWRQDQL</sequence>
<dbReference type="InterPro" id="IPR001387">
    <property type="entry name" value="Cro/C1-type_HTH"/>
</dbReference>
<protein>
    <submittedName>
        <fullName evidence="3">Helix-turn-helix transcriptional regulator</fullName>
    </submittedName>
</protein>
<keyword evidence="4" id="KW-1185">Reference proteome</keyword>
<evidence type="ECO:0000256" key="1">
    <source>
        <dbReference type="SAM" id="Coils"/>
    </source>
</evidence>
<feature type="domain" description="HTH cro/C1-type" evidence="2">
    <location>
        <begin position="57"/>
        <end position="116"/>
    </location>
</feature>
<dbReference type="Proteomes" id="UP000320244">
    <property type="component" value="Unassembled WGS sequence"/>
</dbReference>
<dbReference type="PROSITE" id="PS50943">
    <property type="entry name" value="HTH_CROC1"/>
    <property type="match status" value="1"/>
</dbReference>
<name>A0A563DTF7_9MICO</name>
<accession>A0A563DTF7</accession>
<proteinExistence type="predicted"/>
<dbReference type="AlphaFoldDB" id="A0A563DTF7"/>
<evidence type="ECO:0000313" key="4">
    <source>
        <dbReference type="Proteomes" id="UP000320244"/>
    </source>
</evidence>
<organism evidence="3 4">
    <name type="scientific">Leekyejoonella antrihumi</name>
    <dbReference type="NCBI Taxonomy" id="1660198"/>
    <lineage>
        <taxon>Bacteria</taxon>
        <taxon>Bacillati</taxon>
        <taxon>Actinomycetota</taxon>
        <taxon>Actinomycetes</taxon>
        <taxon>Micrococcales</taxon>
        <taxon>Dermacoccaceae</taxon>
        <taxon>Leekyejoonella</taxon>
    </lineage>
</organism>
<dbReference type="SUPFAM" id="SSF47413">
    <property type="entry name" value="lambda repressor-like DNA-binding domains"/>
    <property type="match status" value="1"/>
</dbReference>